<evidence type="ECO:0000313" key="2">
    <source>
        <dbReference type="EMBL" id="GMH60424.1"/>
    </source>
</evidence>
<protein>
    <recommendedName>
        <fullName evidence="1">Oligopeptidase A N-terminal domain-containing protein</fullName>
    </recommendedName>
</protein>
<dbReference type="OrthoDB" id="534666at2759"/>
<dbReference type="Pfam" id="PF19310">
    <property type="entry name" value="TOP_N"/>
    <property type="match status" value="1"/>
</dbReference>
<dbReference type="PANTHER" id="PTHR11804:SF83">
    <property type="entry name" value="LD37516P"/>
    <property type="match status" value="1"/>
</dbReference>
<dbReference type="PANTHER" id="PTHR11804">
    <property type="entry name" value="PROTEASE M3 THIMET OLIGOPEPTIDASE-RELATED"/>
    <property type="match status" value="1"/>
</dbReference>
<sequence length="188" mass="20552">MLIASRCVASFVPITSGRRAFTHLASSANPLTLNPLLDQEDLPRFNKIEASHLSPAVDTLLADMASNFESLQSVISPSSAKYDDILPEMERITHPISFAWGVAGHLNGVKNGEELRKAYEGSQGKVVKAFGDLKQSRVIFDAMNEVVKDPSLSQAQRRALESNIRAMTLGGVGLDGAEKERFNDIKQR</sequence>
<dbReference type="GO" id="GO:0006508">
    <property type="term" value="P:proteolysis"/>
    <property type="evidence" value="ECO:0007669"/>
    <property type="project" value="InterPro"/>
</dbReference>
<proteinExistence type="predicted"/>
<reference evidence="2" key="1">
    <citation type="submission" date="2022-07" db="EMBL/GenBank/DDBJ databases">
        <title>Genome analysis of Parmales, a sister group of diatoms, reveals the evolutionary specialization of diatoms from phago-mixotrophs to photoautotrophs.</title>
        <authorList>
            <person name="Ban H."/>
            <person name="Sato S."/>
            <person name="Yoshikawa S."/>
            <person name="Kazumasa Y."/>
            <person name="Nakamura Y."/>
            <person name="Ichinomiya M."/>
            <person name="Saitoh K."/>
            <person name="Sato N."/>
            <person name="Blanc-Mathieu R."/>
            <person name="Endo H."/>
            <person name="Kuwata A."/>
            <person name="Ogata H."/>
        </authorList>
    </citation>
    <scope>NUCLEOTIDE SEQUENCE</scope>
</reference>
<dbReference type="GO" id="GO:0004222">
    <property type="term" value="F:metalloendopeptidase activity"/>
    <property type="evidence" value="ECO:0007669"/>
    <property type="project" value="InterPro"/>
</dbReference>
<evidence type="ECO:0000313" key="3">
    <source>
        <dbReference type="Proteomes" id="UP001165082"/>
    </source>
</evidence>
<evidence type="ECO:0000259" key="1">
    <source>
        <dbReference type="Pfam" id="PF19310"/>
    </source>
</evidence>
<dbReference type="GO" id="GO:0006518">
    <property type="term" value="P:peptide metabolic process"/>
    <property type="evidence" value="ECO:0007669"/>
    <property type="project" value="TreeGrafter"/>
</dbReference>
<keyword evidence="3" id="KW-1185">Reference proteome</keyword>
<dbReference type="InterPro" id="IPR045090">
    <property type="entry name" value="Pept_M3A_M3B"/>
</dbReference>
<accession>A0A9W7DXS5</accession>
<dbReference type="Proteomes" id="UP001165082">
    <property type="component" value="Unassembled WGS sequence"/>
</dbReference>
<feature type="non-terminal residue" evidence="2">
    <location>
        <position position="188"/>
    </location>
</feature>
<comment type="caution">
    <text evidence="2">The sequence shown here is derived from an EMBL/GenBank/DDBJ whole genome shotgun (WGS) entry which is preliminary data.</text>
</comment>
<organism evidence="2 3">
    <name type="scientific">Triparma retinervis</name>
    <dbReference type="NCBI Taxonomy" id="2557542"/>
    <lineage>
        <taxon>Eukaryota</taxon>
        <taxon>Sar</taxon>
        <taxon>Stramenopiles</taxon>
        <taxon>Ochrophyta</taxon>
        <taxon>Bolidophyceae</taxon>
        <taxon>Parmales</taxon>
        <taxon>Triparmaceae</taxon>
        <taxon>Triparma</taxon>
    </lineage>
</organism>
<name>A0A9W7DXS5_9STRA</name>
<dbReference type="EMBL" id="BRXZ01003713">
    <property type="protein sequence ID" value="GMH60424.1"/>
    <property type="molecule type" value="Genomic_DNA"/>
</dbReference>
<dbReference type="InterPro" id="IPR045666">
    <property type="entry name" value="OpdA_N"/>
</dbReference>
<dbReference type="SUPFAM" id="SSF55486">
    <property type="entry name" value="Metalloproteases ('zincins'), catalytic domain"/>
    <property type="match status" value="1"/>
</dbReference>
<feature type="domain" description="Oligopeptidase A N-terminal" evidence="1">
    <location>
        <begin position="58"/>
        <end position="179"/>
    </location>
</feature>
<gene>
    <name evidence="2" type="ORF">TrRE_jg469</name>
</gene>
<dbReference type="AlphaFoldDB" id="A0A9W7DXS5"/>
<dbReference type="Gene3D" id="1.10.1370.40">
    <property type="match status" value="1"/>
</dbReference>